<sequence length="166" mass="18632">MQATIYYTAWMVALLAAVAVLSVAITRHKRRIDRRRQQAIRMLRALTLYGDWVSAQRLVALPQGTNPAAEAALVEASALGGDAFPELAGEMAGLLAMHEKLVAFLRAQQLLWRHDPGNWLKSDHDRQFMALWRLHRAALQVLEEKLQAVVAVRHRGTAGRRQSTYA</sequence>
<dbReference type="Proteomes" id="UP000318199">
    <property type="component" value="Unassembled WGS sequence"/>
</dbReference>
<evidence type="ECO:0000313" key="3">
    <source>
        <dbReference type="Proteomes" id="UP000318199"/>
    </source>
</evidence>
<evidence type="ECO:0000313" key="2">
    <source>
        <dbReference type="EMBL" id="TWO73303.1"/>
    </source>
</evidence>
<proteinExistence type="predicted"/>
<dbReference type="EMBL" id="VOBQ01000001">
    <property type="protein sequence ID" value="TWO73303.1"/>
    <property type="molecule type" value="Genomic_DNA"/>
</dbReference>
<dbReference type="OrthoDB" id="8911777at2"/>
<comment type="caution">
    <text evidence="2">The sequence shown here is derived from an EMBL/GenBank/DDBJ whole genome shotgun (WGS) entry which is preliminary data.</text>
</comment>
<organism evidence="2 3">
    <name type="scientific">Caenimonas sedimenti</name>
    <dbReference type="NCBI Taxonomy" id="2596921"/>
    <lineage>
        <taxon>Bacteria</taxon>
        <taxon>Pseudomonadati</taxon>
        <taxon>Pseudomonadota</taxon>
        <taxon>Betaproteobacteria</taxon>
        <taxon>Burkholderiales</taxon>
        <taxon>Comamonadaceae</taxon>
        <taxon>Caenimonas</taxon>
    </lineage>
</organism>
<evidence type="ECO:0008006" key="4">
    <source>
        <dbReference type="Google" id="ProtNLM"/>
    </source>
</evidence>
<keyword evidence="1" id="KW-1133">Transmembrane helix</keyword>
<keyword evidence="1" id="KW-0472">Membrane</keyword>
<gene>
    <name evidence="2" type="ORF">FN976_00180</name>
</gene>
<reference evidence="2 3" key="1">
    <citation type="submission" date="2019-07" db="EMBL/GenBank/DDBJ databases">
        <title>Caenimonas sedimenti sp. nov., isolated from activated sludge.</title>
        <authorList>
            <person name="Xu J."/>
        </authorList>
    </citation>
    <scope>NUCLEOTIDE SEQUENCE [LARGE SCALE GENOMIC DNA]</scope>
    <source>
        <strain evidence="2 3">HX-9-20</strain>
    </source>
</reference>
<dbReference type="AlphaFoldDB" id="A0A562ZXV2"/>
<dbReference type="RefSeq" id="WP_145889755.1">
    <property type="nucleotide sequence ID" value="NZ_VOBQ01000001.1"/>
</dbReference>
<keyword evidence="1" id="KW-0812">Transmembrane</keyword>
<name>A0A562ZXV2_9BURK</name>
<protein>
    <recommendedName>
        <fullName evidence="4">DUF2489 domain-containing protein</fullName>
    </recommendedName>
</protein>
<accession>A0A562ZXV2</accession>
<keyword evidence="3" id="KW-1185">Reference proteome</keyword>
<feature type="transmembrane region" description="Helical" evidence="1">
    <location>
        <begin position="6"/>
        <end position="26"/>
    </location>
</feature>
<evidence type="ECO:0000256" key="1">
    <source>
        <dbReference type="SAM" id="Phobius"/>
    </source>
</evidence>